<evidence type="ECO:0000259" key="11">
    <source>
        <dbReference type="PROSITE" id="PS50067"/>
    </source>
</evidence>
<dbReference type="GO" id="GO:0005524">
    <property type="term" value="F:ATP binding"/>
    <property type="evidence" value="ECO:0007669"/>
    <property type="project" value="UniProtKB-UniRule"/>
</dbReference>
<protein>
    <submittedName>
        <fullName evidence="13">Kinesin motor domain-containing protein</fullName>
    </submittedName>
</protein>
<keyword evidence="3" id="KW-0493">Microtubule</keyword>
<dbReference type="PRINTS" id="PR00380">
    <property type="entry name" value="KINESINHEAVY"/>
</dbReference>
<name>A0A1I7WT11_HETBA</name>
<keyword evidence="12" id="KW-1185">Reference proteome</keyword>
<keyword evidence="5 9" id="KW-0067">ATP-binding</keyword>
<evidence type="ECO:0000256" key="10">
    <source>
        <dbReference type="SAM" id="MobiDB-lite"/>
    </source>
</evidence>
<evidence type="ECO:0000256" key="6">
    <source>
        <dbReference type="ARBA" id="ARBA00023054"/>
    </source>
</evidence>
<evidence type="ECO:0000256" key="9">
    <source>
        <dbReference type="PROSITE-ProRule" id="PRU00283"/>
    </source>
</evidence>
<keyword evidence="4 9" id="KW-0547">Nucleotide-binding</keyword>
<dbReference type="GO" id="GO:0008017">
    <property type="term" value="F:microtubule binding"/>
    <property type="evidence" value="ECO:0007669"/>
    <property type="project" value="InterPro"/>
</dbReference>
<dbReference type="InterPro" id="IPR027417">
    <property type="entry name" value="P-loop_NTPase"/>
</dbReference>
<dbReference type="Proteomes" id="UP000095283">
    <property type="component" value="Unplaced"/>
</dbReference>
<dbReference type="GO" id="GO:0003777">
    <property type="term" value="F:microtubule motor activity"/>
    <property type="evidence" value="ECO:0007669"/>
    <property type="project" value="InterPro"/>
</dbReference>
<comment type="similarity">
    <text evidence="9">Belongs to the TRAFAC class myosin-kinesin ATPase superfamily. Kinesin family.</text>
</comment>
<dbReference type="Pfam" id="PF00225">
    <property type="entry name" value="Kinesin"/>
    <property type="match status" value="2"/>
</dbReference>
<accession>A0A1I7WT11</accession>
<dbReference type="GO" id="GO:0005874">
    <property type="term" value="C:microtubule"/>
    <property type="evidence" value="ECO:0007669"/>
    <property type="project" value="UniProtKB-KW"/>
</dbReference>
<feature type="domain" description="Kinesin motor" evidence="11">
    <location>
        <begin position="363"/>
        <end position="664"/>
    </location>
</feature>
<dbReference type="PANTHER" id="PTHR47971">
    <property type="entry name" value="KINESIN-RELATED PROTEIN 6"/>
    <property type="match status" value="1"/>
</dbReference>
<keyword evidence="2" id="KW-0963">Cytoplasm</keyword>
<dbReference type="SUPFAM" id="SSF52540">
    <property type="entry name" value="P-loop containing nucleoside triphosphate hydrolases"/>
    <property type="match status" value="1"/>
</dbReference>
<feature type="region of interest" description="Disordered" evidence="10">
    <location>
        <begin position="59"/>
        <end position="80"/>
    </location>
</feature>
<dbReference type="GO" id="GO:0007018">
    <property type="term" value="P:microtubule-based movement"/>
    <property type="evidence" value="ECO:0007669"/>
    <property type="project" value="InterPro"/>
</dbReference>
<dbReference type="InterPro" id="IPR036961">
    <property type="entry name" value="Kinesin_motor_dom_sf"/>
</dbReference>
<evidence type="ECO:0000256" key="2">
    <source>
        <dbReference type="ARBA" id="ARBA00022490"/>
    </source>
</evidence>
<dbReference type="PROSITE" id="PS50067">
    <property type="entry name" value="KINESIN_MOTOR_2"/>
    <property type="match status" value="1"/>
</dbReference>
<evidence type="ECO:0000256" key="3">
    <source>
        <dbReference type="ARBA" id="ARBA00022701"/>
    </source>
</evidence>
<evidence type="ECO:0000313" key="12">
    <source>
        <dbReference type="Proteomes" id="UP000095283"/>
    </source>
</evidence>
<reference evidence="13" key="1">
    <citation type="submission" date="2016-11" db="UniProtKB">
        <authorList>
            <consortium name="WormBaseParasite"/>
        </authorList>
    </citation>
    <scope>IDENTIFICATION</scope>
</reference>
<comment type="subcellular location">
    <subcellularLocation>
        <location evidence="1">Cytoplasm</location>
        <location evidence="1">Cytoskeleton</location>
    </subcellularLocation>
</comment>
<dbReference type="SMART" id="SM00129">
    <property type="entry name" value="KISc"/>
    <property type="match status" value="1"/>
</dbReference>
<proteinExistence type="inferred from homology"/>
<dbReference type="InterPro" id="IPR027640">
    <property type="entry name" value="Kinesin-like_fam"/>
</dbReference>
<sequence>MAGQPGPIGRPGRDGMKGAPGAAGRLIPVTPWKSWTSWTSWTKRKSRTRRTVLSGTSRSSWRSWKPRSRRTPRTKWTPWTSRNGRRERRLRTLPACLLLYIYFSNVRPSFIKHHTLHVPPDTQRDIFGVDVVGCPGYTHEYVCLGLSYIIHFSSAVTISHKKFFLHYLASNEMHELSRSANRHIDLSAVEGPRRKMERIEVGMHVDIQRSDGRVHGAVVSQLKPERKAVLVEWFEKGETKGKEIDLLTLVAINPTLKGKDSLSKTLVSVADDDNDENETLYDIQIPAKKPSVITAVRRTMDPSVVAPSINQRRSMLVNTGVVDATSSLDEVPQPATQRLPVRGLVPPQKANIPAPMRRTVASSSTATAPLEPTNSLVRSVENIEELSRHKYVITIPNRDHLIVHQPQVKVDMTKYLENQKFRFDYTFDENTPNEMVYKFTAQPLVKTIFEQGFATCFAYGQTGSGKTHTMGGDFNGKNQNCAGGIYALTANDVFKLQSTQYRRDNLTINCSFFEIYGGKVFDLLKSKALLRVLEDGKKEVQVVGLQEEEVGSEHEVLDLIRRGTDMRTAGATSANSNSSRSHAVFQIILRKWVTSFLPNKECIRAMAKNSNHVPFRTSKLTLVLRDSFIGEKARTCMIAMISPGMSSCEHTINTLRYADRFPLFFVHSVKELGADEGGSSTPMDDEDLMLRTDDDEDADLSLVCSRNGTDKNTFDMMKVLSSLTAAEEQALDGQYQLEENLNTWKKEVSALLRRTSNVDYDPEKYVRDSLMQMKKSTGLLEDCIERFEKWQKLLAQEAEMSKKAVIRKK</sequence>
<dbReference type="AlphaFoldDB" id="A0A1I7WT11"/>
<evidence type="ECO:0000256" key="5">
    <source>
        <dbReference type="ARBA" id="ARBA00022840"/>
    </source>
</evidence>
<organism evidence="12 13">
    <name type="scientific">Heterorhabditis bacteriophora</name>
    <name type="common">Entomopathogenic nematode worm</name>
    <dbReference type="NCBI Taxonomy" id="37862"/>
    <lineage>
        <taxon>Eukaryota</taxon>
        <taxon>Metazoa</taxon>
        <taxon>Ecdysozoa</taxon>
        <taxon>Nematoda</taxon>
        <taxon>Chromadorea</taxon>
        <taxon>Rhabditida</taxon>
        <taxon>Rhabditina</taxon>
        <taxon>Rhabditomorpha</taxon>
        <taxon>Strongyloidea</taxon>
        <taxon>Heterorhabditidae</taxon>
        <taxon>Heterorhabditis</taxon>
    </lineage>
</organism>
<dbReference type="Pfam" id="PF22923">
    <property type="entry name" value="KIF2A-like_1st"/>
    <property type="match status" value="1"/>
</dbReference>
<dbReference type="InterPro" id="IPR054473">
    <property type="entry name" value="KIF2A-like_N"/>
</dbReference>
<evidence type="ECO:0000256" key="7">
    <source>
        <dbReference type="ARBA" id="ARBA00023175"/>
    </source>
</evidence>
<dbReference type="CDD" id="cd01367">
    <property type="entry name" value="KISc_KIF2_like"/>
    <property type="match status" value="1"/>
</dbReference>
<dbReference type="InterPro" id="IPR001752">
    <property type="entry name" value="Kinesin_motor_dom"/>
</dbReference>
<dbReference type="WBParaSite" id="Hba_08292">
    <property type="protein sequence ID" value="Hba_08292"/>
    <property type="gene ID" value="Hba_08292"/>
</dbReference>
<dbReference type="PANTHER" id="PTHR47971:SF8">
    <property type="entry name" value="KINESIN-LIKE PROTEIN"/>
    <property type="match status" value="1"/>
</dbReference>
<evidence type="ECO:0000256" key="1">
    <source>
        <dbReference type="ARBA" id="ARBA00004245"/>
    </source>
</evidence>
<feature type="compositionally biased region" description="Basic residues" evidence="10">
    <location>
        <begin position="64"/>
        <end position="73"/>
    </location>
</feature>
<evidence type="ECO:0000256" key="8">
    <source>
        <dbReference type="ARBA" id="ARBA00023212"/>
    </source>
</evidence>
<keyword evidence="7 9" id="KW-0505">Motor protein</keyword>
<dbReference type="GO" id="GO:0007019">
    <property type="term" value="P:microtubule depolymerization"/>
    <property type="evidence" value="ECO:0007669"/>
    <property type="project" value="TreeGrafter"/>
</dbReference>
<evidence type="ECO:0000313" key="13">
    <source>
        <dbReference type="WBParaSite" id="Hba_08292"/>
    </source>
</evidence>
<keyword evidence="8" id="KW-0206">Cytoskeleton</keyword>
<dbReference type="Gene3D" id="3.40.850.10">
    <property type="entry name" value="Kinesin motor domain"/>
    <property type="match status" value="2"/>
</dbReference>
<feature type="binding site" evidence="9">
    <location>
        <begin position="460"/>
        <end position="467"/>
    </location>
    <ligand>
        <name>ATP</name>
        <dbReference type="ChEBI" id="CHEBI:30616"/>
    </ligand>
</feature>
<keyword evidence="6" id="KW-0175">Coiled coil</keyword>
<feature type="region of interest" description="Disordered" evidence="10">
    <location>
        <begin position="1"/>
        <end position="25"/>
    </location>
</feature>
<evidence type="ECO:0000256" key="4">
    <source>
        <dbReference type="ARBA" id="ARBA00022741"/>
    </source>
</evidence>